<dbReference type="EMBL" id="SWND01000033">
    <property type="protein sequence ID" value="NFF03763.1"/>
    <property type="molecule type" value="Genomic_DNA"/>
</dbReference>
<gene>
    <name evidence="1" type="ORF">FCV25_19175</name>
</gene>
<evidence type="ECO:0000313" key="1">
    <source>
        <dbReference type="EMBL" id="NFF03763.1"/>
    </source>
</evidence>
<name>A0A6B4KNS5_CLOBO</name>
<sequence length="137" mass="14863">MKKNKLVKICSVFLLAGTLLSVVPATPAHAQVGPTGTSSKYFKIQPITVKFSHNDCVRIAKSYKQVGKASTISAALAGKNPIVSAALVAYGYNMSEMGDKFQKAADTGKGLKISYDYYISNTSYSLNEYKNVKVSYY</sequence>
<dbReference type="Proteomes" id="UP000472521">
    <property type="component" value="Unassembled WGS sequence"/>
</dbReference>
<comment type="caution">
    <text evidence="1">The sequence shown here is derived from an EMBL/GenBank/DDBJ whole genome shotgun (WGS) entry which is preliminary data.</text>
</comment>
<accession>A0A6B4KNS5</accession>
<reference evidence="1 2" key="1">
    <citation type="submission" date="2019-04" db="EMBL/GenBank/DDBJ databases">
        <title>Genome sequencing of Clostridium botulinum Groups I-IV and Clostridium butyricum.</title>
        <authorList>
            <person name="Brunt J."/>
            <person name="Van Vliet A.H.M."/>
            <person name="Stringer S.C."/>
            <person name="Carter A.T."/>
            <person name="Peck M.W."/>
        </authorList>
    </citation>
    <scope>NUCLEOTIDE SEQUENCE [LARGE SCALE GENOMIC DNA]</scope>
    <source>
        <strain evidence="1 2">IFR 18/054</strain>
    </source>
</reference>
<organism evidence="1 2">
    <name type="scientific">Clostridium botulinum</name>
    <dbReference type="NCBI Taxonomy" id="1491"/>
    <lineage>
        <taxon>Bacteria</taxon>
        <taxon>Bacillati</taxon>
        <taxon>Bacillota</taxon>
        <taxon>Clostridia</taxon>
        <taxon>Eubacteriales</taxon>
        <taxon>Clostridiaceae</taxon>
        <taxon>Clostridium</taxon>
    </lineage>
</organism>
<dbReference type="AlphaFoldDB" id="A0A6B4KNS5"/>
<protein>
    <submittedName>
        <fullName evidence="1">Uncharacterized protein</fullName>
    </submittedName>
</protein>
<proteinExistence type="predicted"/>
<evidence type="ECO:0000313" key="2">
    <source>
        <dbReference type="Proteomes" id="UP000472521"/>
    </source>
</evidence>